<evidence type="ECO:0000256" key="5">
    <source>
        <dbReference type="ARBA" id="ARBA00047913"/>
    </source>
</evidence>
<dbReference type="SUPFAM" id="SSF141000">
    <property type="entry name" value="Glu-tRNAGln amidotransferase C subunit"/>
    <property type="match status" value="1"/>
</dbReference>
<dbReference type="InterPro" id="IPR003837">
    <property type="entry name" value="GatC"/>
</dbReference>
<accession>A0A9D1CJA7</accession>
<proteinExistence type="inferred from homology"/>
<evidence type="ECO:0000313" key="6">
    <source>
        <dbReference type="EMBL" id="HIQ63198.1"/>
    </source>
</evidence>
<evidence type="ECO:0000313" key="7">
    <source>
        <dbReference type="Proteomes" id="UP000886819"/>
    </source>
</evidence>
<evidence type="ECO:0000256" key="3">
    <source>
        <dbReference type="ARBA" id="ARBA00024799"/>
    </source>
</evidence>
<reference evidence="6" key="2">
    <citation type="journal article" date="2021" name="PeerJ">
        <title>Extensive microbial diversity within the chicken gut microbiome revealed by metagenomics and culture.</title>
        <authorList>
            <person name="Gilroy R."/>
            <person name="Ravi A."/>
            <person name="Getino M."/>
            <person name="Pursley I."/>
            <person name="Horton D.L."/>
            <person name="Alikhan N.F."/>
            <person name="Baker D."/>
            <person name="Gharbi K."/>
            <person name="Hall N."/>
            <person name="Watson M."/>
            <person name="Adriaenssens E.M."/>
            <person name="Foster-Nyarko E."/>
            <person name="Jarju S."/>
            <person name="Secka A."/>
            <person name="Antonio M."/>
            <person name="Oren A."/>
            <person name="Chaudhuri R.R."/>
            <person name="La Ragione R."/>
            <person name="Hildebrand F."/>
            <person name="Pallen M.J."/>
        </authorList>
    </citation>
    <scope>NUCLEOTIDE SEQUENCE</scope>
    <source>
        <strain evidence="6">ChiHile30-977</strain>
    </source>
</reference>
<comment type="catalytic activity">
    <reaction evidence="4">
        <text>L-aspartyl-tRNA(Asn) + L-glutamine + ATP + H2O = L-asparaginyl-tRNA(Asn) + L-glutamate + ADP + phosphate + 2 H(+)</text>
        <dbReference type="Rhea" id="RHEA:14513"/>
        <dbReference type="Rhea" id="RHEA-COMP:9674"/>
        <dbReference type="Rhea" id="RHEA-COMP:9677"/>
        <dbReference type="ChEBI" id="CHEBI:15377"/>
        <dbReference type="ChEBI" id="CHEBI:15378"/>
        <dbReference type="ChEBI" id="CHEBI:29985"/>
        <dbReference type="ChEBI" id="CHEBI:30616"/>
        <dbReference type="ChEBI" id="CHEBI:43474"/>
        <dbReference type="ChEBI" id="CHEBI:58359"/>
        <dbReference type="ChEBI" id="CHEBI:78515"/>
        <dbReference type="ChEBI" id="CHEBI:78516"/>
        <dbReference type="ChEBI" id="CHEBI:456216"/>
    </reaction>
</comment>
<comment type="caution">
    <text evidence="6">The sequence shown here is derived from an EMBL/GenBank/DDBJ whole genome shotgun (WGS) entry which is preliminary data.</text>
</comment>
<organism evidence="6 7">
    <name type="scientific">Candidatus Avichristensenella intestinipullorum</name>
    <dbReference type="NCBI Taxonomy" id="2840693"/>
    <lineage>
        <taxon>Bacteria</taxon>
        <taxon>Bacillati</taxon>
        <taxon>Bacillota</taxon>
        <taxon>Clostridia</taxon>
        <taxon>Candidatus Avichristensenella</taxon>
    </lineage>
</organism>
<evidence type="ECO:0000256" key="1">
    <source>
        <dbReference type="ARBA" id="ARBA00010757"/>
    </source>
</evidence>
<dbReference type="EMBL" id="DVFI01000092">
    <property type="protein sequence ID" value="HIQ63198.1"/>
    <property type="molecule type" value="Genomic_DNA"/>
</dbReference>
<sequence>MPMDVEKTARLARLRLSGPERRALSEEMARIMAFADALSAQEASGEERAEEASAGLSALRADVAGPVLAREEALRAAPARREGCFIVPRALAGEDDDA</sequence>
<comment type="catalytic activity">
    <reaction evidence="5">
        <text>L-glutamyl-tRNA(Gln) + L-glutamine + ATP + H2O = L-glutaminyl-tRNA(Gln) + L-glutamate + ADP + phosphate + H(+)</text>
        <dbReference type="Rhea" id="RHEA:17521"/>
        <dbReference type="Rhea" id="RHEA-COMP:9681"/>
        <dbReference type="Rhea" id="RHEA-COMP:9684"/>
        <dbReference type="ChEBI" id="CHEBI:15377"/>
        <dbReference type="ChEBI" id="CHEBI:15378"/>
        <dbReference type="ChEBI" id="CHEBI:29985"/>
        <dbReference type="ChEBI" id="CHEBI:30616"/>
        <dbReference type="ChEBI" id="CHEBI:43474"/>
        <dbReference type="ChEBI" id="CHEBI:58359"/>
        <dbReference type="ChEBI" id="CHEBI:78520"/>
        <dbReference type="ChEBI" id="CHEBI:78521"/>
        <dbReference type="ChEBI" id="CHEBI:456216"/>
    </reaction>
</comment>
<evidence type="ECO:0000256" key="2">
    <source>
        <dbReference type="ARBA" id="ARBA00011123"/>
    </source>
</evidence>
<name>A0A9D1CJA7_9FIRM</name>
<protein>
    <submittedName>
        <fullName evidence="6">Aspartyl/glutamyl-tRNA amidotransferase subunit C</fullName>
    </submittedName>
</protein>
<reference evidence="6" key="1">
    <citation type="submission" date="2020-10" db="EMBL/GenBank/DDBJ databases">
        <authorList>
            <person name="Gilroy R."/>
        </authorList>
    </citation>
    <scope>NUCLEOTIDE SEQUENCE</scope>
    <source>
        <strain evidence="6">ChiHile30-977</strain>
    </source>
</reference>
<gene>
    <name evidence="6" type="ORF">IAA66_06370</name>
</gene>
<dbReference type="GO" id="GO:0006450">
    <property type="term" value="P:regulation of translational fidelity"/>
    <property type="evidence" value="ECO:0007669"/>
    <property type="project" value="InterPro"/>
</dbReference>
<dbReference type="InterPro" id="IPR036113">
    <property type="entry name" value="Asp/Glu-ADT_sf_sub_c"/>
</dbReference>
<evidence type="ECO:0000256" key="4">
    <source>
        <dbReference type="ARBA" id="ARBA00047380"/>
    </source>
</evidence>
<dbReference type="Gene3D" id="1.10.20.60">
    <property type="entry name" value="Glu-tRNAGln amidotransferase C subunit, N-terminal domain"/>
    <property type="match status" value="1"/>
</dbReference>
<dbReference type="Proteomes" id="UP000886819">
    <property type="component" value="Unassembled WGS sequence"/>
</dbReference>
<comment type="similarity">
    <text evidence="1">Belongs to the GatC family.</text>
</comment>
<dbReference type="Pfam" id="PF02686">
    <property type="entry name" value="GatC"/>
    <property type="match status" value="1"/>
</dbReference>
<dbReference type="AlphaFoldDB" id="A0A9D1CJA7"/>
<comment type="subunit">
    <text evidence="2">Heterotrimer of A, B and C subunits.</text>
</comment>
<comment type="function">
    <text evidence="3">Allows the formation of correctly charged Asn-tRNA(Asn) or Gln-tRNA(Gln) through the transamidation of misacylated Asp-tRNA(Asn) or Glu-tRNA(Gln) in organisms which lack either or both of asparaginyl-tRNA or glutaminyl-tRNA synthetases. The reaction takes place in the presence of glutamine and ATP through an activated phospho-Asp-tRNA(Asn) or phospho-Glu-tRNA(Gln).</text>
</comment>